<keyword evidence="2" id="KW-1185">Reference proteome</keyword>
<reference evidence="1 2" key="1">
    <citation type="journal article" date="2020" name="Cell">
        <title>Large-Scale Comparative Analyses of Tick Genomes Elucidate Their Genetic Diversity and Vector Capacities.</title>
        <authorList>
            <consortium name="Tick Genome and Microbiome Consortium (TIGMIC)"/>
            <person name="Jia N."/>
            <person name="Wang J."/>
            <person name="Shi W."/>
            <person name="Du L."/>
            <person name="Sun Y."/>
            <person name="Zhan W."/>
            <person name="Jiang J.F."/>
            <person name="Wang Q."/>
            <person name="Zhang B."/>
            <person name="Ji P."/>
            <person name="Bell-Sakyi L."/>
            <person name="Cui X.M."/>
            <person name="Yuan T.T."/>
            <person name="Jiang B.G."/>
            <person name="Yang W.F."/>
            <person name="Lam T.T."/>
            <person name="Chang Q.C."/>
            <person name="Ding S.J."/>
            <person name="Wang X.J."/>
            <person name="Zhu J.G."/>
            <person name="Ruan X.D."/>
            <person name="Zhao L."/>
            <person name="Wei J.T."/>
            <person name="Ye R.Z."/>
            <person name="Que T.C."/>
            <person name="Du C.H."/>
            <person name="Zhou Y.H."/>
            <person name="Cheng J.X."/>
            <person name="Dai P.F."/>
            <person name="Guo W.B."/>
            <person name="Han X.H."/>
            <person name="Huang E.J."/>
            <person name="Li L.F."/>
            <person name="Wei W."/>
            <person name="Gao Y.C."/>
            <person name="Liu J.Z."/>
            <person name="Shao H.Z."/>
            <person name="Wang X."/>
            <person name="Wang C.C."/>
            <person name="Yang T.C."/>
            <person name="Huo Q.B."/>
            <person name="Li W."/>
            <person name="Chen H.Y."/>
            <person name="Chen S.E."/>
            <person name="Zhou L.G."/>
            <person name="Ni X.B."/>
            <person name="Tian J.H."/>
            <person name="Sheng Y."/>
            <person name="Liu T."/>
            <person name="Pan Y.S."/>
            <person name="Xia L.Y."/>
            <person name="Li J."/>
            <person name="Zhao F."/>
            <person name="Cao W.C."/>
        </authorList>
    </citation>
    <scope>NUCLEOTIDE SEQUENCE [LARGE SCALE GENOMIC DNA]</scope>
    <source>
        <strain evidence="1">Iper-2018</strain>
    </source>
</reference>
<dbReference type="Proteomes" id="UP000805193">
    <property type="component" value="Unassembled WGS sequence"/>
</dbReference>
<accession>A0AC60NYB7</accession>
<feature type="non-terminal residue" evidence="1">
    <location>
        <position position="1"/>
    </location>
</feature>
<comment type="caution">
    <text evidence="1">The sequence shown here is derived from an EMBL/GenBank/DDBJ whole genome shotgun (WGS) entry which is preliminary data.</text>
</comment>
<dbReference type="EMBL" id="JABSTQ010011370">
    <property type="protein sequence ID" value="KAG0412153.1"/>
    <property type="molecule type" value="Genomic_DNA"/>
</dbReference>
<name>A0AC60NYB7_IXOPE</name>
<sequence>ASEAESAKLQSTLESLRAQLQRLHSLELEGADLEAWLHRAEQERKGLERESARLRVALQAKDVSLDELSSRVSLLERENEQLRKDAQAQAPTAARARELEQLCQELTQKGSLDSKALTDLRQELVEEKLRSDQLTGELERIASSLELTTSLWKSERESSRETQMPSRDTGFLPLLCLEKTKAVLDEIENLSAVSAEEKRSKADREALLPKSTELIECLPEATEGQAAARRHLLQNGVFEEENWRLRSQLQALQEHTASLQGRATSGEQRRLSLQSQHAQLQVEAACLGSQLAALQQSASQLQERLGRIEAQKDQLSSEKSELEHSREALVRDHQVLEKLHEQLSADYQALASNLSCVKASCKLLKQENTALKEQLEEATLAGEVLRLAHDDPQGTNLRSENAKLKEEASALRQAEERTRAELDSLRAQHRALKDSHSSLRMDHSRLRGDLEESRGDLATARLDLSRLVASYEVLSQAQGAMQEERQRLLSGLSSLLRLYRGRLPEPSSSPGFQEECLLLRDLEAARDDLESCLRDYARTLDGSLSLCKEPLARARLSHLTCNVTEMEEVLGVSLAGIGNGLCARGRFPTDFGDLNGRPWGGCGALPGAGALSQDDQIPVRDVGPLSQPCPGTPALEGSKLPESLVFRDPPPTCSTPLGTPKQRQSPPPRPHVTVENHTTVNLVTHLNTTEPAIHFDKHQYEIGRQDGWKKLKRTAVPTLFPRSVKKTPQKLRKTGRVVPHASRPCTIDTCLPISSTPCLAAETLQCHSDAVPENLHAESFPQTDNPCKQEVSTWSQKESSTESHEAQTPEPFATELETKHQDHLYCTTDEGPQTVQSYSHALIEAPCVPASSTAGLAVLTPRHATPLKPKYEDCPCNTPLDGPQTVPPNSHPIIEDHCVSAASTAGPVADTARHTVDSQWNSKVDGHTQTDTPCLPGLPTSFQIVQLVGQPLPAERTLRGHLLRGVKFDPGVVGEKLGPTKVKVAASKPGVAMIDEGGAVVIALYDGSHECALGL</sequence>
<protein>
    <submittedName>
        <fullName evidence="1">Uncharacterized protein</fullName>
    </submittedName>
</protein>
<evidence type="ECO:0000313" key="2">
    <source>
        <dbReference type="Proteomes" id="UP000805193"/>
    </source>
</evidence>
<gene>
    <name evidence="1" type="ORF">HPB47_010709</name>
</gene>
<organism evidence="1 2">
    <name type="scientific">Ixodes persulcatus</name>
    <name type="common">Taiga tick</name>
    <dbReference type="NCBI Taxonomy" id="34615"/>
    <lineage>
        <taxon>Eukaryota</taxon>
        <taxon>Metazoa</taxon>
        <taxon>Ecdysozoa</taxon>
        <taxon>Arthropoda</taxon>
        <taxon>Chelicerata</taxon>
        <taxon>Arachnida</taxon>
        <taxon>Acari</taxon>
        <taxon>Parasitiformes</taxon>
        <taxon>Ixodida</taxon>
        <taxon>Ixodoidea</taxon>
        <taxon>Ixodidae</taxon>
        <taxon>Ixodinae</taxon>
        <taxon>Ixodes</taxon>
    </lineage>
</organism>
<evidence type="ECO:0000313" key="1">
    <source>
        <dbReference type="EMBL" id="KAG0412153.1"/>
    </source>
</evidence>
<proteinExistence type="predicted"/>